<protein>
    <submittedName>
        <fullName evidence="9">UPF0126 membrane protein</fullName>
    </submittedName>
</protein>
<evidence type="ECO:0000256" key="7">
    <source>
        <dbReference type="SAM" id="Phobius"/>
    </source>
</evidence>
<dbReference type="RefSeq" id="WP_203654664.1">
    <property type="nucleotide sequence ID" value="NZ_BAAAZM010000002.1"/>
</dbReference>
<evidence type="ECO:0000256" key="2">
    <source>
        <dbReference type="ARBA" id="ARBA00008193"/>
    </source>
</evidence>
<gene>
    <name evidence="9" type="ORF">Aru02nite_05820</name>
</gene>
<evidence type="ECO:0000256" key="3">
    <source>
        <dbReference type="ARBA" id="ARBA00022475"/>
    </source>
</evidence>
<evidence type="ECO:0000259" key="8">
    <source>
        <dbReference type="Pfam" id="PF03458"/>
    </source>
</evidence>
<feature type="transmembrane region" description="Helical" evidence="7">
    <location>
        <begin position="33"/>
        <end position="50"/>
    </location>
</feature>
<dbReference type="PANTHER" id="PTHR30506:SF3">
    <property type="entry name" value="UPF0126 INNER MEMBRANE PROTEIN YADS-RELATED"/>
    <property type="match status" value="1"/>
</dbReference>
<dbReference type="PANTHER" id="PTHR30506">
    <property type="entry name" value="INNER MEMBRANE PROTEIN"/>
    <property type="match status" value="1"/>
</dbReference>
<keyword evidence="3" id="KW-1003">Cell membrane</keyword>
<dbReference type="InterPro" id="IPR005115">
    <property type="entry name" value="Gly_transporter"/>
</dbReference>
<evidence type="ECO:0000256" key="1">
    <source>
        <dbReference type="ARBA" id="ARBA00004651"/>
    </source>
</evidence>
<proteinExistence type="inferred from homology"/>
<feature type="domain" description="Glycine transporter" evidence="8">
    <location>
        <begin position="95"/>
        <end position="170"/>
    </location>
</feature>
<feature type="transmembrane region" description="Helical" evidence="7">
    <location>
        <begin position="62"/>
        <end position="82"/>
    </location>
</feature>
<feature type="transmembrane region" description="Helical" evidence="7">
    <location>
        <begin position="178"/>
        <end position="196"/>
    </location>
</feature>
<dbReference type="EMBL" id="BOMB01000003">
    <property type="protein sequence ID" value="GID09693.1"/>
    <property type="molecule type" value="Genomic_DNA"/>
</dbReference>
<dbReference type="GO" id="GO:0005886">
    <property type="term" value="C:plasma membrane"/>
    <property type="evidence" value="ECO:0007669"/>
    <property type="project" value="UniProtKB-SubCell"/>
</dbReference>
<comment type="similarity">
    <text evidence="2">Belongs to the UPF0126 family.</text>
</comment>
<evidence type="ECO:0000313" key="9">
    <source>
        <dbReference type="EMBL" id="GID09693.1"/>
    </source>
</evidence>
<dbReference type="Proteomes" id="UP000612808">
    <property type="component" value="Unassembled WGS sequence"/>
</dbReference>
<keyword evidence="10" id="KW-1185">Reference proteome</keyword>
<comment type="subcellular location">
    <subcellularLocation>
        <location evidence="1">Cell membrane</location>
        <topology evidence="1">Multi-pass membrane protein</topology>
    </subcellularLocation>
</comment>
<feature type="transmembrane region" description="Helical" evidence="7">
    <location>
        <begin position="89"/>
        <end position="114"/>
    </location>
</feature>
<evidence type="ECO:0000313" key="10">
    <source>
        <dbReference type="Proteomes" id="UP000612808"/>
    </source>
</evidence>
<organism evidence="9 10">
    <name type="scientific">Actinocatenispora rupis</name>
    <dbReference type="NCBI Taxonomy" id="519421"/>
    <lineage>
        <taxon>Bacteria</taxon>
        <taxon>Bacillati</taxon>
        <taxon>Actinomycetota</taxon>
        <taxon>Actinomycetes</taxon>
        <taxon>Micromonosporales</taxon>
        <taxon>Micromonosporaceae</taxon>
        <taxon>Actinocatenispora</taxon>
    </lineage>
</organism>
<dbReference type="Pfam" id="PF03458">
    <property type="entry name" value="Gly_transporter"/>
    <property type="match status" value="2"/>
</dbReference>
<evidence type="ECO:0000256" key="6">
    <source>
        <dbReference type="ARBA" id="ARBA00023136"/>
    </source>
</evidence>
<feature type="domain" description="Glycine transporter" evidence="8">
    <location>
        <begin position="9"/>
        <end position="83"/>
    </location>
</feature>
<name>A0A8J3J762_9ACTN</name>
<comment type="caution">
    <text evidence="9">The sequence shown here is derived from an EMBL/GenBank/DDBJ whole genome shotgun (WGS) entry which is preliminary data.</text>
</comment>
<keyword evidence="5 7" id="KW-1133">Transmembrane helix</keyword>
<keyword evidence="6 7" id="KW-0472">Membrane</keyword>
<evidence type="ECO:0000256" key="5">
    <source>
        <dbReference type="ARBA" id="ARBA00022989"/>
    </source>
</evidence>
<sequence>MWGHTALSVLELAGIFVFAISGALTAIQKGFDAVGILVLAEVTALGGGVLRDLVIGATPPAAFQHLGYLLVPLAAAAVAFVAHPVVERLAFTVLLFDAAGLALFCVTGTLIAYAHGLGSVQSAVLGVVTGVGGGLLRDVIARQTPALVRVDTDLYAIPAMAGAAAVALAHHTAIPVPVYAPLAAALIFAFRLTAMLRHWKAPQALRTGTRPSRSEA</sequence>
<dbReference type="AlphaFoldDB" id="A0A8J3J762"/>
<accession>A0A8J3J762</accession>
<reference evidence="9" key="1">
    <citation type="submission" date="2021-01" db="EMBL/GenBank/DDBJ databases">
        <title>Whole genome shotgun sequence of Actinocatenispora rupis NBRC 107355.</title>
        <authorList>
            <person name="Komaki H."/>
            <person name="Tamura T."/>
        </authorList>
    </citation>
    <scope>NUCLEOTIDE SEQUENCE</scope>
    <source>
        <strain evidence="9">NBRC 107355</strain>
    </source>
</reference>
<feature type="transmembrane region" description="Helical" evidence="7">
    <location>
        <begin position="6"/>
        <end position="26"/>
    </location>
</feature>
<keyword evidence="4 7" id="KW-0812">Transmembrane</keyword>
<evidence type="ECO:0000256" key="4">
    <source>
        <dbReference type="ARBA" id="ARBA00022692"/>
    </source>
</evidence>